<evidence type="ECO:0000256" key="4">
    <source>
        <dbReference type="ARBA" id="ARBA00022692"/>
    </source>
</evidence>
<dbReference type="PROSITE" id="PS52016">
    <property type="entry name" value="TONB_DEPENDENT_REC_3"/>
    <property type="match status" value="1"/>
</dbReference>
<evidence type="ECO:0000256" key="7">
    <source>
        <dbReference type="PROSITE-ProRule" id="PRU01360"/>
    </source>
</evidence>
<evidence type="ECO:0000256" key="2">
    <source>
        <dbReference type="ARBA" id="ARBA00022448"/>
    </source>
</evidence>
<evidence type="ECO:0000313" key="11">
    <source>
        <dbReference type="Proteomes" id="UP000740413"/>
    </source>
</evidence>
<dbReference type="SUPFAM" id="SSF49464">
    <property type="entry name" value="Carboxypeptidase regulatory domain-like"/>
    <property type="match status" value="1"/>
</dbReference>
<organism evidence="10 11">
    <name type="scientific">Zobellia barbeyronii</name>
    <dbReference type="NCBI Taxonomy" id="2748009"/>
    <lineage>
        <taxon>Bacteria</taxon>
        <taxon>Pseudomonadati</taxon>
        <taxon>Bacteroidota</taxon>
        <taxon>Flavobacteriia</taxon>
        <taxon>Flavobacteriales</taxon>
        <taxon>Flavobacteriaceae</taxon>
        <taxon>Zobellia</taxon>
    </lineage>
</organism>
<evidence type="ECO:0000259" key="9">
    <source>
        <dbReference type="Pfam" id="PF07715"/>
    </source>
</evidence>
<reference evidence="10 11" key="1">
    <citation type="submission" date="2020-06" db="EMBL/GenBank/DDBJ databases">
        <authorList>
            <person name="Isaeva M.P."/>
            <person name="Chernysheva N.Y."/>
        </authorList>
    </citation>
    <scope>NUCLEOTIDE SEQUENCE [LARGE SCALE GENOMIC DNA]</scope>
    <source>
        <strain evidence="10 11">KMM 6746</strain>
    </source>
</reference>
<keyword evidence="6 7" id="KW-0998">Cell outer membrane</keyword>
<keyword evidence="8" id="KW-0732">Signal</keyword>
<dbReference type="Gene3D" id="2.40.170.20">
    <property type="entry name" value="TonB-dependent receptor, beta-barrel domain"/>
    <property type="match status" value="1"/>
</dbReference>
<dbReference type="InterPro" id="IPR023997">
    <property type="entry name" value="TonB-dep_OMP_SusC/RagA_CS"/>
</dbReference>
<proteinExistence type="inferred from homology"/>
<keyword evidence="4 7" id="KW-0812">Transmembrane</keyword>
<dbReference type="SUPFAM" id="SSF56935">
    <property type="entry name" value="Porins"/>
    <property type="match status" value="1"/>
</dbReference>
<dbReference type="NCBIfam" id="TIGR04057">
    <property type="entry name" value="SusC_RagA_signa"/>
    <property type="match status" value="1"/>
</dbReference>
<dbReference type="InterPro" id="IPR036942">
    <property type="entry name" value="Beta-barrel_TonB_sf"/>
</dbReference>
<feature type="domain" description="TonB-dependent receptor plug" evidence="9">
    <location>
        <begin position="112"/>
        <end position="221"/>
    </location>
</feature>
<keyword evidence="11" id="KW-1185">Reference proteome</keyword>
<keyword evidence="10" id="KW-0675">Receptor</keyword>
<dbReference type="Pfam" id="PF13715">
    <property type="entry name" value="CarbopepD_reg_2"/>
    <property type="match status" value="1"/>
</dbReference>
<gene>
    <name evidence="10" type="ORF">HW347_09425</name>
</gene>
<accession>A0ABS5WEW9</accession>
<dbReference type="Gene3D" id="2.170.130.10">
    <property type="entry name" value="TonB-dependent receptor, plug domain"/>
    <property type="match status" value="1"/>
</dbReference>
<comment type="similarity">
    <text evidence="7">Belongs to the TonB-dependent receptor family.</text>
</comment>
<evidence type="ECO:0000256" key="6">
    <source>
        <dbReference type="ARBA" id="ARBA00023237"/>
    </source>
</evidence>
<reference evidence="11" key="2">
    <citation type="submission" date="2023-07" db="EMBL/GenBank/DDBJ databases">
        <title>Zobellia barbeyronii sp. nov., a new marine flavobacterium, isolated from green and red algae.</title>
        <authorList>
            <person name="Nedashkovskaya O.I."/>
            <person name="Otstavnykh N."/>
            <person name="Zhukova N."/>
            <person name="Guzev K."/>
            <person name="Chausova V."/>
            <person name="Tekutyeva L."/>
            <person name="Mikhailov V."/>
            <person name="Isaeva M."/>
        </authorList>
    </citation>
    <scope>NUCLEOTIDE SEQUENCE [LARGE SCALE GENOMIC DNA]</scope>
    <source>
        <strain evidence="11">KMM 6746</strain>
    </source>
</reference>
<dbReference type="Pfam" id="PF07715">
    <property type="entry name" value="Plug"/>
    <property type="match status" value="1"/>
</dbReference>
<protein>
    <submittedName>
        <fullName evidence="10">TonB-dependent receptor</fullName>
    </submittedName>
</protein>
<keyword evidence="2 7" id="KW-0813">Transport</keyword>
<feature type="signal peptide" evidence="8">
    <location>
        <begin position="1"/>
        <end position="20"/>
    </location>
</feature>
<dbReference type="NCBIfam" id="TIGR04056">
    <property type="entry name" value="OMP_RagA_SusC"/>
    <property type="match status" value="1"/>
</dbReference>
<dbReference type="Gene3D" id="2.60.40.1120">
    <property type="entry name" value="Carboxypeptidase-like, regulatory domain"/>
    <property type="match status" value="1"/>
</dbReference>
<feature type="chain" id="PRO_5047133524" evidence="8">
    <location>
        <begin position="21"/>
        <end position="1018"/>
    </location>
</feature>
<name>A0ABS5WEW9_9FLAO</name>
<sequence length="1018" mass="110484">MNLKRMLLLLLFFGMVSLQAQQDLTGTITDESGQPLPGVNVLVKGTTVGTVADFDGNYTIKATEGATLEFSYLGFVTKSIPVGNETTINMVLQEDVALLEEVVVIGYGTSTKKDLVSSVSSIKSDVLENQPVARVDQALQGRATGVEVTSNNGTPGSGSTIRIRGNSSINGNNDPLYVIDGFIAGTGFNLNTINVNDIASIEILKDATALSIYGTRGASGVILITTKNGKGMAPGKPVVAINHYQSLQGTANRIDILGGQDFVNYKNESYQFTPGPDGFGLTDSTLPLVLNPDTTTTTDWLDLVEQPGSISNTDVSVTGNSENANYFISGNYFNQKGVLRGSGLERVNFRTNLDVRVSDRFKTGIRANITHYKIENNKVDYGGIVSQVLPTRPVYLEDGSFSFENPISAGLERNPEADIQLRVDHDLVTQVITNAYVEYEIAKNLSFKSTFGAQLNYVKENNYLPGILPERVNGGFGRINTNFTKSILNENTLNYNLDLDDHSIKVLGGFTWQKDNNESTRSEADQFPNDVVLFNNLALGDASTAVVGSGYSQRTLSSFLGRVNYGYKSKYLLTLVGRYDGSSVFETGNKYAFFPSIGAAWNVDEENFMADSDVIDRFKIRGSYGIVGEQGVKAYNSLATYNNTTTVFNGSLINGVAVGDVPSSGLSWETTKQLDLGIELGFFNNRITFEADYYKKTTEDLLLAVALSGQVGANSTTQLQNLGSVRNSGFEFGLNTVNVENENFQWESNLSISSNKSEILELDGQEYITLQSTGNQGGNSARLIVGESLPTFVGAKYLGTYKSADEIIADGREGRSFIGGPRYEDVNGDSNINDEDSVVLGSPIPDFYGGFRNTFTYKNLSLDVFFHGSYGAEIYNVRSQTAYFGRGEQNVDPIVLDRWIAGVNETSDIPRAGPSNSLFNPNSSLNIEDGSYIRLKTMSLNYNVPLESGGLSDVFSSLNVYVTGTNLLLFTDFTLGDPEVNNFSSESTNNSFGSVSQGFASGQYPYAKSITLGIKVEF</sequence>
<dbReference type="InterPro" id="IPR012910">
    <property type="entry name" value="Plug_dom"/>
</dbReference>
<dbReference type="EMBL" id="JACATN010000003">
    <property type="protein sequence ID" value="MBT2161486.1"/>
    <property type="molecule type" value="Genomic_DNA"/>
</dbReference>
<dbReference type="RefSeq" id="WP_214611651.1">
    <property type="nucleotide sequence ID" value="NZ_JACATN010000003.1"/>
</dbReference>
<keyword evidence="3 7" id="KW-1134">Transmembrane beta strand</keyword>
<comment type="subcellular location">
    <subcellularLocation>
        <location evidence="1 7">Cell outer membrane</location>
        <topology evidence="1 7">Multi-pass membrane protein</topology>
    </subcellularLocation>
</comment>
<evidence type="ECO:0000313" key="10">
    <source>
        <dbReference type="EMBL" id="MBT2161486.1"/>
    </source>
</evidence>
<dbReference type="InterPro" id="IPR023996">
    <property type="entry name" value="TonB-dep_OMP_SusC/RagA"/>
</dbReference>
<comment type="caution">
    <text evidence="10">The sequence shown here is derived from an EMBL/GenBank/DDBJ whole genome shotgun (WGS) entry which is preliminary data.</text>
</comment>
<dbReference type="Proteomes" id="UP000740413">
    <property type="component" value="Unassembled WGS sequence"/>
</dbReference>
<dbReference type="InterPro" id="IPR037066">
    <property type="entry name" value="Plug_dom_sf"/>
</dbReference>
<evidence type="ECO:0000256" key="3">
    <source>
        <dbReference type="ARBA" id="ARBA00022452"/>
    </source>
</evidence>
<dbReference type="InterPro" id="IPR008969">
    <property type="entry name" value="CarboxyPept-like_regulatory"/>
</dbReference>
<evidence type="ECO:0000256" key="1">
    <source>
        <dbReference type="ARBA" id="ARBA00004571"/>
    </source>
</evidence>
<evidence type="ECO:0000256" key="8">
    <source>
        <dbReference type="SAM" id="SignalP"/>
    </source>
</evidence>
<evidence type="ECO:0000256" key="5">
    <source>
        <dbReference type="ARBA" id="ARBA00023136"/>
    </source>
</evidence>
<dbReference type="InterPro" id="IPR039426">
    <property type="entry name" value="TonB-dep_rcpt-like"/>
</dbReference>
<keyword evidence="5 7" id="KW-0472">Membrane</keyword>